<keyword evidence="1" id="KW-0802">TPR repeat</keyword>
<dbReference type="PANTHER" id="PTHR12558:SF13">
    <property type="entry name" value="CELL DIVISION CYCLE PROTEIN 27 HOMOLOG"/>
    <property type="match status" value="1"/>
</dbReference>
<organism evidence="2 3">
    <name type="scientific">Pontibacter populi</name>
    <dbReference type="NCBI Taxonomy" id="890055"/>
    <lineage>
        <taxon>Bacteria</taxon>
        <taxon>Pseudomonadati</taxon>
        <taxon>Bacteroidota</taxon>
        <taxon>Cytophagia</taxon>
        <taxon>Cytophagales</taxon>
        <taxon>Hymenobacteraceae</taxon>
        <taxon>Pontibacter</taxon>
    </lineage>
</organism>
<protein>
    <submittedName>
        <fullName evidence="2">Tetratricopeptide repeat protein</fullName>
    </submittedName>
</protein>
<accession>A0ABS6XCP8</accession>
<evidence type="ECO:0000313" key="2">
    <source>
        <dbReference type="EMBL" id="MBW3365775.1"/>
    </source>
</evidence>
<sequence length="446" mass="50064">MKREILYTLTIILLVAAAATAFVYNRNHEKPIPPLKQRQGPISTSSEWLNTKAAIEGLQYKIRRDKGDTQSKLLLALAYMQEARVTGEHPYYYPAALDLIDEVLDRKNAAPEVRYEATIAKGMIQLSLHKFKEALETGKQAQALNAKRASVYGVLCDANLELGNYNEAIKMADKMVSIRPDLMSYARISYLREIHGDLDGAIKAMELAARAGYPGLEQTSWAMYTLGGLYEKKGDLKLAALTYQQILRERPSYAFAKGGLGRLQAKQGNTREAIKLYSEAANTIPEFSFQQELARLYHKTGEHKKAKTITKELLAGFEEDQEAGHDMNLELAHAYMDLEQNYDEALTFAMKEYKKRPANIDVNKTLAAIYYHKGNYKKANSYLKKATITNSQDPGLLCLNGLVSYKLGHKAAGEKLVQHSFSLNPFMDDAIANEAKSLLRKSYSKL</sequence>
<feature type="repeat" description="TPR" evidence="1">
    <location>
        <begin position="220"/>
        <end position="253"/>
    </location>
</feature>
<dbReference type="RefSeq" id="WP_199110294.1">
    <property type="nucleotide sequence ID" value="NZ_JAHWXQ010000003.1"/>
</dbReference>
<proteinExistence type="predicted"/>
<dbReference type="PROSITE" id="PS50005">
    <property type="entry name" value="TPR"/>
    <property type="match status" value="1"/>
</dbReference>
<dbReference type="Gene3D" id="1.25.40.10">
    <property type="entry name" value="Tetratricopeptide repeat domain"/>
    <property type="match status" value="3"/>
</dbReference>
<reference evidence="2 3" key="1">
    <citation type="submission" date="2021-07" db="EMBL/GenBank/DDBJ databases">
        <authorList>
            <person name="Kim M.K."/>
        </authorList>
    </citation>
    <scope>NUCLEOTIDE SEQUENCE [LARGE SCALE GENOMIC DNA]</scope>
    <source>
        <strain evidence="2 3">HLY7-15</strain>
    </source>
</reference>
<keyword evidence="3" id="KW-1185">Reference proteome</keyword>
<comment type="caution">
    <text evidence="2">The sequence shown here is derived from an EMBL/GenBank/DDBJ whole genome shotgun (WGS) entry which is preliminary data.</text>
</comment>
<dbReference type="InterPro" id="IPR019734">
    <property type="entry name" value="TPR_rpt"/>
</dbReference>
<gene>
    <name evidence="2" type="ORF">KYK27_12000</name>
</gene>
<dbReference type="SUPFAM" id="SSF48452">
    <property type="entry name" value="TPR-like"/>
    <property type="match status" value="2"/>
</dbReference>
<dbReference type="Pfam" id="PF13432">
    <property type="entry name" value="TPR_16"/>
    <property type="match status" value="1"/>
</dbReference>
<dbReference type="PANTHER" id="PTHR12558">
    <property type="entry name" value="CELL DIVISION CYCLE 16,23,27"/>
    <property type="match status" value="1"/>
</dbReference>
<dbReference type="SMART" id="SM00028">
    <property type="entry name" value="TPR"/>
    <property type="match status" value="5"/>
</dbReference>
<name>A0ABS6XCP8_9BACT</name>
<evidence type="ECO:0000256" key="1">
    <source>
        <dbReference type="PROSITE-ProRule" id="PRU00339"/>
    </source>
</evidence>
<dbReference type="InterPro" id="IPR011990">
    <property type="entry name" value="TPR-like_helical_dom_sf"/>
</dbReference>
<evidence type="ECO:0000313" key="3">
    <source>
        <dbReference type="Proteomes" id="UP000774935"/>
    </source>
</evidence>
<dbReference type="EMBL" id="JAHWXQ010000003">
    <property type="protein sequence ID" value="MBW3365775.1"/>
    <property type="molecule type" value="Genomic_DNA"/>
</dbReference>
<dbReference type="Proteomes" id="UP000774935">
    <property type="component" value="Unassembled WGS sequence"/>
</dbReference>